<keyword evidence="11" id="KW-0175">Coiled coil</keyword>
<dbReference type="InterPro" id="IPR052570">
    <property type="entry name" value="FliJ"/>
</dbReference>
<evidence type="ECO:0000313" key="13">
    <source>
        <dbReference type="Proteomes" id="UP000286976"/>
    </source>
</evidence>
<dbReference type="GO" id="GO:0044781">
    <property type="term" value="P:bacterial-type flagellum organization"/>
    <property type="evidence" value="ECO:0007669"/>
    <property type="project" value="UniProtKB-KW"/>
</dbReference>
<comment type="similarity">
    <text evidence="2">Belongs to the FliJ family.</text>
</comment>
<keyword evidence="12" id="KW-0969">Cilium</keyword>
<keyword evidence="6" id="KW-0145">Chemotaxis</keyword>
<evidence type="ECO:0000256" key="8">
    <source>
        <dbReference type="ARBA" id="ARBA00022927"/>
    </source>
</evidence>
<dbReference type="OrthoDB" id="7063004at2"/>
<dbReference type="PIRSF" id="PIRSF019404">
    <property type="entry name" value="FliJ"/>
    <property type="match status" value="1"/>
</dbReference>
<dbReference type="PANTHER" id="PTHR38786:SF1">
    <property type="entry name" value="FLAGELLAR FLIJ PROTEIN"/>
    <property type="match status" value="1"/>
</dbReference>
<dbReference type="Proteomes" id="UP000286976">
    <property type="component" value="Unassembled WGS sequence"/>
</dbReference>
<dbReference type="NCBIfam" id="TIGR02473">
    <property type="entry name" value="flagell_FliJ"/>
    <property type="match status" value="1"/>
</dbReference>
<sequence length="148" mass="17525">MQNKALLMVLELEQSREEKLAREFGQARSQLDMQQRRLEGLTSYRTDYLHQANNKAQQGIGSASFGRYHAFVGKLDEGINQQQQSLQKMQSQVEQLRQNWLSQQQRRKAIEHLIDKREQAAEKKRSRQEQVTADEYAMQGFLRRKREM</sequence>
<evidence type="ECO:0000313" key="12">
    <source>
        <dbReference type="EMBL" id="RUO39042.1"/>
    </source>
</evidence>
<keyword evidence="8" id="KW-0653">Protein transport</keyword>
<reference evidence="12 13" key="1">
    <citation type="journal article" date="2011" name="Front. Microbiol.">
        <title>Genomic signatures of strain selection and enhancement in Bacillus atrophaeus var. globigii, a historical biowarfare simulant.</title>
        <authorList>
            <person name="Gibbons H.S."/>
            <person name="Broomall S.M."/>
            <person name="McNew L.A."/>
            <person name="Daligault H."/>
            <person name="Chapman C."/>
            <person name="Bruce D."/>
            <person name="Karavis M."/>
            <person name="Krepps M."/>
            <person name="McGregor P.A."/>
            <person name="Hong C."/>
            <person name="Park K.H."/>
            <person name="Akmal A."/>
            <person name="Feldman A."/>
            <person name="Lin J.S."/>
            <person name="Chang W.E."/>
            <person name="Higgs B.W."/>
            <person name="Demirev P."/>
            <person name="Lindquist J."/>
            <person name="Liem A."/>
            <person name="Fochler E."/>
            <person name="Read T.D."/>
            <person name="Tapia R."/>
            <person name="Johnson S."/>
            <person name="Bishop-Lilly K.A."/>
            <person name="Detter C."/>
            <person name="Han C."/>
            <person name="Sozhamannan S."/>
            <person name="Rosenzweig C.N."/>
            <person name="Skowronski E.W."/>
        </authorList>
    </citation>
    <scope>NUCLEOTIDE SEQUENCE [LARGE SCALE GENOMIC DNA]</scope>
    <source>
        <strain evidence="12 13">AIT1</strain>
    </source>
</reference>
<keyword evidence="13" id="KW-1185">Reference proteome</keyword>
<dbReference type="RefSeq" id="WP_126757919.1">
    <property type="nucleotide sequence ID" value="NZ_PIPQ01000007.1"/>
</dbReference>
<dbReference type="GO" id="GO:0071973">
    <property type="term" value="P:bacterial-type flagellum-dependent cell motility"/>
    <property type="evidence" value="ECO:0007669"/>
    <property type="project" value="InterPro"/>
</dbReference>
<dbReference type="Pfam" id="PF02050">
    <property type="entry name" value="FliJ"/>
    <property type="match status" value="1"/>
</dbReference>
<protein>
    <recommendedName>
        <fullName evidence="3">Flagellar FliJ protein</fullName>
    </recommendedName>
</protein>
<dbReference type="AlphaFoldDB" id="A0A432WZ58"/>
<evidence type="ECO:0000256" key="9">
    <source>
        <dbReference type="ARBA" id="ARBA00023136"/>
    </source>
</evidence>
<evidence type="ECO:0000256" key="3">
    <source>
        <dbReference type="ARBA" id="ARBA00020392"/>
    </source>
</evidence>
<keyword evidence="5" id="KW-1003">Cell membrane</keyword>
<comment type="subcellular location">
    <subcellularLocation>
        <location evidence="1">Cell membrane</location>
        <topology evidence="1">Peripheral membrane protein</topology>
        <orientation evidence="1">Cytoplasmic side</orientation>
    </subcellularLocation>
</comment>
<evidence type="ECO:0000256" key="2">
    <source>
        <dbReference type="ARBA" id="ARBA00010004"/>
    </source>
</evidence>
<dbReference type="GO" id="GO:0005886">
    <property type="term" value="C:plasma membrane"/>
    <property type="evidence" value="ECO:0007669"/>
    <property type="project" value="UniProtKB-SubCell"/>
</dbReference>
<evidence type="ECO:0000256" key="10">
    <source>
        <dbReference type="ARBA" id="ARBA00023225"/>
    </source>
</evidence>
<comment type="caution">
    <text evidence="12">The sequence shown here is derived from an EMBL/GenBank/DDBJ whole genome shotgun (WGS) entry which is preliminary data.</text>
</comment>
<dbReference type="EMBL" id="PIPQ01000007">
    <property type="protein sequence ID" value="RUO39042.1"/>
    <property type="molecule type" value="Genomic_DNA"/>
</dbReference>
<name>A0A432WZ58_9GAMM</name>
<dbReference type="PRINTS" id="PR01004">
    <property type="entry name" value="FLGFLIJ"/>
</dbReference>
<evidence type="ECO:0000256" key="6">
    <source>
        <dbReference type="ARBA" id="ARBA00022500"/>
    </source>
</evidence>
<evidence type="ECO:0000256" key="1">
    <source>
        <dbReference type="ARBA" id="ARBA00004413"/>
    </source>
</evidence>
<dbReference type="PANTHER" id="PTHR38786">
    <property type="entry name" value="FLAGELLAR FLIJ PROTEIN"/>
    <property type="match status" value="1"/>
</dbReference>
<feature type="coiled-coil region" evidence="11">
    <location>
        <begin position="79"/>
        <end position="130"/>
    </location>
</feature>
<evidence type="ECO:0000256" key="11">
    <source>
        <dbReference type="SAM" id="Coils"/>
    </source>
</evidence>
<dbReference type="InterPro" id="IPR018006">
    <property type="entry name" value="Flag_FliJ_proteobac"/>
</dbReference>
<dbReference type="Gene3D" id="1.10.287.1700">
    <property type="match status" value="1"/>
</dbReference>
<keyword evidence="12" id="KW-0966">Cell projection</keyword>
<keyword evidence="7" id="KW-1005">Bacterial flagellum biogenesis</keyword>
<dbReference type="GO" id="GO:0015031">
    <property type="term" value="P:protein transport"/>
    <property type="evidence" value="ECO:0007669"/>
    <property type="project" value="UniProtKB-KW"/>
</dbReference>
<dbReference type="GO" id="GO:0009288">
    <property type="term" value="C:bacterial-type flagellum"/>
    <property type="evidence" value="ECO:0007669"/>
    <property type="project" value="InterPro"/>
</dbReference>
<keyword evidence="12" id="KW-0282">Flagellum</keyword>
<dbReference type="GO" id="GO:0003774">
    <property type="term" value="F:cytoskeletal motor activity"/>
    <property type="evidence" value="ECO:0007669"/>
    <property type="project" value="InterPro"/>
</dbReference>
<dbReference type="GO" id="GO:0006935">
    <property type="term" value="P:chemotaxis"/>
    <property type="evidence" value="ECO:0007669"/>
    <property type="project" value="UniProtKB-KW"/>
</dbReference>
<evidence type="ECO:0000256" key="5">
    <source>
        <dbReference type="ARBA" id="ARBA00022475"/>
    </source>
</evidence>
<accession>A0A432WZ58</accession>
<organism evidence="12 13">
    <name type="scientific">Aliidiomarina taiwanensis</name>
    <dbReference type="NCBI Taxonomy" id="946228"/>
    <lineage>
        <taxon>Bacteria</taxon>
        <taxon>Pseudomonadati</taxon>
        <taxon>Pseudomonadota</taxon>
        <taxon>Gammaproteobacteria</taxon>
        <taxon>Alteromonadales</taxon>
        <taxon>Idiomarinaceae</taxon>
        <taxon>Aliidiomarina</taxon>
    </lineage>
</organism>
<keyword evidence="9" id="KW-0472">Membrane</keyword>
<gene>
    <name evidence="12" type="primary">fliJ</name>
    <name evidence="12" type="ORF">CWE15_09855</name>
</gene>
<dbReference type="InterPro" id="IPR053716">
    <property type="entry name" value="Flag_assembly_chemotaxis_eff"/>
</dbReference>
<dbReference type="InterPro" id="IPR012823">
    <property type="entry name" value="Flagell_FliJ"/>
</dbReference>
<keyword evidence="10" id="KW-1006">Bacterial flagellum protein export</keyword>
<evidence type="ECO:0000256" key="7">
    <source>
        <dbReference type="ARBA" id="ARBA00022795"/>
    </source>
</evidence>
<evidence type="ECO:0000256" key="4">
    <source>
        <dbReference type="ARBA" id="ARBA00022448"/>
    </source>
</evidence>
<keyword evidence="4" id="KW-0813">Transport</keyword>
<proteinExistence type="inferred from homology"/>